<evidence type="ECO:0000313" key="2">
    <source>
        <dbReference type="Proteomes" id="UP000238823"/>
    </source>
</evidence>
<dbReference type="EMBL" id="PVNL01000139">
    <property type="protein sequence ID" value="PRP94823.1"/>
    <property type="molecule type" value="Genomic_DNA"/>
</dbReference>
<accession>A0A2S9XPN7</accession>
<sequence>MELGPLNPVDAHSGAFVGIDVRDHEDSDALISAYEEGKQATSNVDTGSDEAMKVDVEVERGVGALNEGQRAELSVLDRRLPGSANYS</sequence>
<proteinExistence type="predicted"/>
<evidence type="ECO:0000313" key="1">
    <source>
        <dbReference type="EMBL" id="PRP94823.1"/>
    </source>
</evidence>
<dbReference type="RefSeq" id="WP_106094412.1">
    <property type="nucleotide sequence ID" value="NZ_PVNL01000139.1"/>
</dbReference>
<organism evidence="1 2">
    <name type="scientific">Enhygromyxa salina</name>
    <dbReference type="NCBI Taxonomy" id="215803"/>
    <lineage>
        <taxon>Bacteria</taxon>
        <taxon>Pseudomonadati</taxon>
        <taxon>Myxococcota</taxon>
        <taxon>Polyangia</taxon>
        <taxon>Nannocystales</taxon>
        <taxon>Nannocystaceae</taxon>
        <taxon>Enhygromyxa</taxon>
    </lineage>
</organism>
<dbReference type="Proteomes" id="UP000238823">
    <property type="component" value="Unassembled WGS sequence"/>
</dbReference>
<comment type="caution">
    <text evidence="1">The sequence shown here is derived from an EMBL/GenBank/DDBJ whole genome shotgun (WGS) entry which is preliminary data.</text>
</comment>
<name>A0A2S9XPN7_9BACT</name>
<reference evidence="1 2" key="1">
    <citation type="submission" date="2018-03" db="EMBL/GenBank/DDBJ databases">
        <title>Draft Genome Sequences of the Obligatory Marine Myxobacteria Enhygromyxa salina SWB007.</title>
        <authorList>
            <person name="Poehlein A."/>
            <person name="Moghaddam J.A."/>
            <person name="Harms H."/>
            <person name="Alanjari M."/>
            <person name="Koenig G.M."/>
            <person name="Daniel R."/>
            <person name="Schaeberle T.F."/>
        </authorList>
    </citation>
    <scope>NUCLEOTIDE SEQUENCE [LARGE SCALE GENOMIC DNA]</scope>
    <source>
        <strain evidence="1 2">SWB007</strain>
    </source>
</reference>
<protein>
    <submittedName>
        <fullName evidence="1">Uncharacterized protein</fullName>
    </submittedName>
</protein>
<dbReference type="AlphaFoldDB" id="A0A2S9XPN7"/>
<gene>
    <name evidence="1" type="ORF">ENSA7_76460</name>
</gene>